<sequence length="1342" mass="149745">MDVLKSWKFLEGNNASVGRLADVMEKLGREDVAEMLLNVLQIIVPEISLNRVLTQSAHEGESLEDPNDNISMDQGELHIASFIPFGERKFPNAFEGYSVDVVNGFWIKARKQPTEAQEPSDVLCLGASIGVQGKEASGTLGAIVKDGSAYYALSCDHVMNSEKAKCIVHPGLNDHLNYLKYYLPQYKRCVDDVTGSETECSVETLSSSEELGNKFEQLKRIKNNHPESSNYTSADLKRTKKLEKDFEEENKPPRKIGKWPETNGKEYFIDAAIAKLPEEEVTRLKQSGTARLIESDIKIRGECEPEDIPAISETNKLCKNNDVLEIIVPEISLNQGLTKSVYDEESVEDPNDNISMGQRELHMASFIPFGELAFPNAFEGYPVDVVNGFWIRAGRQPTEAQEPSDVICLGASIGVQGKEASGTLGAIVKDGSSYYALSCDHVMNSEKSRCIVHPRLNDDLSYLKYYLPQYKRCVDDVTGSETECSVKTLSSSEAQGNRFEELDRIKNNHPKSSTYTSADSKRLTKLEKDFEEGNKPPTKIGEYFVGFNKNVVWPQTNGKEYFMDAAIAKLPDEEVTRSKQSWTARLIESDIKIRGECEPEDIPAISETNELCKNNDVSQTIFPEISLNRVVTDSAHEGEYVEDPYDNISMDQGELHMASFIPFGEHVSQIIVPEISLNRVVTDSAHEGEYVEDPYDNISMDQGELHMASFIPFGERKFPNAFEGYPVDVVNGFSIKAGKQPTEAQEPSDVLCLGASIGVQGKEASGTLGAIVKDGSTYYALSCDHVMNSEKAKCIVHPGLNDHLNYLKYYLAQYKRCVDDVTGSETECSVETLSSSEALGNKFEELKRIKKNHLESSNYTGAHLKRTKKLERDFEEGNKPPRKIAEWPQTNGKEYFIDAAIAKLPDEEVTRLKQSRTVRLIEIDIKIRGECEPEDIPDISDSNKLCKNDDVSQIIVPEISLNRVVTDSAHEGEYVEDPYDNISMDQGELHMASFIPFGERKFPNAFEGYPVDVVNGFSIKAGKQPTEAQEPSDVLCLGASIGVQGKEASGTLGAIVKDGSSYYALSCDHVMNSEKSRCIVHPRLNDDLSYLKYYLPQYKRCVDDVTGSETECAVETLSSSEAQGNRFEELDRIKNNHPKSNNYTSADSKRLTKLEKDFEEGNKPSTKIGEYFVGFNKNVVWPQTNGKEYFMDAAIAKLADKEVTRSKQSRTARLIENDIKIRGECEHEDIPAISETNKLCKNNDVLQIIVPEPSFNRVLTENAYKGESGEDPYDNISMDPGELPMASGVTDIRAATMMFEDVSQIIVPEISLNRVVTDSAHEGEYVEDPYDNISMDQGELHM</sequence>
<dbReference type="PROSITE" id="PS50017">
    <property type="entry name" value="DEATH_DOMAIN"/>
    <property type="match status" value="1"/>
</dbReference>
<evidence type="ECO:0000259" key="1">
    <source>
        <dbReference type="PROSITE" id="PS50017"/>
    </source>
</evidence>
<gene>
    <name evidence="2" type="ORF">PLOB_00003991</name>
</gene>
<evidence type="ECO:0000313" key="3">
    <source>
        <dbReference type="Proteomes" id="UP001159405"/>
    </source>
</evidence>
<dbReference type="Proteomes" id="UP001159405">
    <property type="component" value="Unassembled WGS sequence"/>
</dbReference>
<organism evidence="2 3">
    <name type="scientific">Porites lobata</name>
    <dbReference type="NCBI Taxonomy" id="104759"/>
    <lineage>
        <taxon>Eukaryota</taxon>
        <taxon>Metazoa</taxon>
        <taxon>Cnidaria</taxon>
        <taxon>Anthozoa</taxon>
        <taxon>Hexacorallia</taxon>
        <taxon>Scleractinia</taxon>
        <taxon>Fungiina</taxon>
        <taxon>Poritidae</taxon>
        <taxon>Porites</taxon>
    </lineage>
</organism>
<name>A0ABN8QDP6_9CNID</name>
<comment type="caution">
    <text evidence="2">The sequence shown here is derived from an EMBL/GenBank/DDBJ whole genome shotgun (WGS) entry which is preliminary data.</text>
</comment>
<reference evidence="2 3" key="1">
    <citation type="submission" date="2022-05" db="EMBL/GenBank/DDBJ databases">
        <authorList>
            <consortium name="Genoscope - CEA"/>
            <person name="William W."/>
        </authorList>
    </citation>
    <scope>NUCLEOTIDE SEQUENCE [LARGE SCALE GENOMIC DNA]</scope>
</reference>
<feature type="non-terminal residue" evidence="2">
    <location>
        <position position="1342"/>
    </location>
</feature>
<keyword evidence="3" id="KW-1185">Reference proteome</keyword>
<dbReference type="InterPro" id="IPR000488">
    <property type="entry name" value="Death_dom"/>
</dbReference>
<proteinExistence type="predicted"/>
<dbReference type="CDD" id="cd01670">
    <property type="entry name" value="Death"/>
    <property type="match status" value="1"/>
</dbReference>
<evidence type="ECO:0000313" key="2">
    <source>
        <dbReference type="EMBL" id="CAH3160584.1"/>
    </source>
</evidence>
<feature type="domain" description="Death" evidence="1">
    <location>
        <begin position="1"/>
        <end position="40"/>
    </location>
</feature>
<dbReference type="EMBL" id="CALNXK010000117">
    <property type="protein sequence ID" value="CAH3160584.1"/>
    <property type="molecule type" value="Genomic_DNA"/>
</dbReference>
<protein>
    <recommendedName>
        <fullName evidence="1">Death domain-containing protein</fullName>
    </recommendedName>
</protein>
<accession>A0ABN8QDP6</accession>